<evidence type="ECO:0000256" key="2">
    <source>
        <dbReference type="ARBA" id="ARBA00004229"/>
    </source>
</evidence>
<feature type="domain" description="ATP-grasp" evidence="23">
    <location>
        <begin position="387"/>
        <end position="584"/>
    </location>
</feature>
<keyword evidence="7" id="KW-0436">Ligase</keyword>
<comment type="catalytic activity">
    <reaction evidence="19">
        <text>N(6)-biotinyl-L-lysyl-[protein] + hydrogencarbonate + ATP = N(6)-carboxybiotinyl-L-lysyl-[protein] + ADP + phosphate + H(+)</text>
        <dbReference type="Rhea" id="RHEA:13501"/>
        <dbReference type="Rhea" id="RHEA-COMP:10505"/>
        <dbReference type="Rhea" id="RHEA-COMP:10506"/>
        <dbReference type="ChEBI" id="CHEBI:15378"/>
        <dbReference type="ChEBI" id="CHEBI:17544"/>
        <dbReference type="ChEBI" id="CHEBI:30616"/>
        <dbReference type="ChEBI" id="CHEBI:43474"/>
        <dbReference type="ChEBI" id="CHEBI:83144"/>
        <dbReference type="ChEBI" id="CHEBI:83145"/>
        <dbReference type="ChEBI" id="CHEBI:456216"/>
        <dbReference type="EC" id="6.3.4.14"/>
    </reaction>
</comment>
<evidence type="ECO:0000256" key="10">
    <source>
        <dbReference type="ARBA" id="ARBA00022741"/>
    </source>
</evidence>
<dbReference type="PROSITE" id="PS50975">
    <property type="entry name" value="ATP_GRASP"/>
    <property type="match status" value="1"/>
</dbReference>
<dbReference type="InterPro" id="IPR011761">
    <property type="entry name" value="ATP-grasp"/>
</dbReference>
<comment type="subcellular location">
    <subcellularLocation>
        <location evidence="2">Plastid</location>
        <location evidence="2">Chloroplast</location>
    </subcellularLocation>
</comment>
<keyword evidence="12 21" id="KW-0067">ATP-binding</keyword>
<evidence type="ECO:0000259" key="24">
    <source>
        <dbReference type="PROSITE" id="PS50979"/>
    </source>
</evidence>
<evidence type="ECO:0000256" key="6">
    <source>
        <dbReference type="ARBA" id="ARBA00022528"/>
    </source>
</evidence>
<evidence type="ECO:0000256" key="8">
    <source>
        <dbReference type="ARBA" id="ARBA00022640"/>
    </source>
</evidence>
<dbReference type="EMBL" id="JAAMPC010000008">
    <property type="protein sequence ID" value="KAG2300865.1"/>
    <property type="molecule type" value="Genomic_DNA"/>
</dbReference>
<keyword evidence="14" id="KW-0809">Transit peptide</keyword>
<evidence type="ECO:0000256" key="5">
    <source>
        <dbReference type="ARBA" id="ARBA00022516"/>
    </source>
</evidence>
<dbReference type="GO" id="GO:0005524">
    <property type="term" value="F:ATP binding"/>
    <property type="evidence" value="ECO:0007669"/>
    <property type="project" value="UniProtKB-UniRule"/>
</dbReference>
<dbReference type="OrthoDB" id="196847at2759"/>
<feature type="transmembrane region" description="Helical" evidence="22">
    <location>
        <begin position="127"/>
        <end position="158"/>
    </location>
</feature>
<dbReference type="FunFam" id="3.30.1490.20:FF:000018">
    <property type="entry name" value="Biotin carboxylase"/>
    <property type="match status" value="1"/>
</dbReference>
<dbReference type="NCBIfam" id="NF006367">
    <property type="entry name" value="PRK08591.1"/>
    <property type="match status" value="1"/>
</dbReference>
<keyword evidence="22" id="KW-1133">Transmembrane helix</keyword>
<protein>
    <recommendedName>
        <fullName evidence="4">biotin carboxylase</fullName>
        <ecNumber evidence="4">6.3.4.14</ecNumber>
    </recommendedName>
</protein>
<dbReference type="SUPFAM" id="SSF52440">
    <property type="entry name" value="PreATP-grasp domain"/>
    <property type="match status" value="1"/>
</dbReference>
<keyword evidence="22" id="KW-0812">Transmembrane</keyword>
<comment type="subunit">
    <text evidence="20">Acetyl-CoA carboxylase is a heterohexamer composed of biotin carboxyl carrier protein, biotin carboxylase and two subunits each of ACCase subunit alpha and ACCase plastid-coded subunit beta (accD).</text>
</comment>
<comment type="caution">
    <text evidence="25">The sequence shown here is derived from an EMBL/GenBank/DDBJ whole genome shotgun (WGS) entry which is preliminary data.</text>
</comment>
<evidence type="ECO:0000256" key="7">
    <source>
        <dbReference type="ARBA" id="ARBA00022598"/>
    </source>
</evidence>
<name>A0A8X7S8X5_BRACI</name>
<dbReference type="AlphaFoldDB" id="A0A8X7S8X5"/>
<dbReference type="PROSITE" id="PS00866">
    <property type="entry name" value="CPSASE_1"/>
    <property type="match status" value="1"/>
</dbReference>
<evidence type="ECO:0000256" key="18">
    <source>
        <dbReference type="ARBA" id="ARBA00023267"/>
    </source>
</evidence>
<dbReference type="Pfam" id="PF02786">
    <property type="entry name" value="CPSase_L_D2"/>
    <property type="match status" value="1"/>
</dbReference>
<dbReference type="GO" id="GO:0046872">
    <property type="term" value="F:metal ion binding"/>
    <property type="evidence" value="ECO:0007669"/>
    <property type="project" value="UniProtKB-KW"/>
</dbReference>
<dbReference type="InterPro" id="IPR005479">
    <property type="entry name" value="CPAse_ATP-bd"/>
</dbReference>
<keyword evidence="22" id="KW-0472">Membrane</keyword>
<evidence type="ECO:0000256" key="14">
    <source>
        <dbReference type="ARBA" id="ARBA00022946"/>
    </source>
</evidence>
<evidence type="ECO:0000313" key="25">
    <source>
        <dbReference type="EMBL" id="KAG2300865.1"/>
    </source>
</evidence>
<dbReference type="Pfam" id="PF02785">
    <property type="entry name" value="Biotin_carb_C"/>
    <property type="match status" value="1"/>
</dbReference>
<dbReference type="InterPro" id="IPR011054">
    <property type="entry name" value="Rudment_hybrid_motif"/>
</dbReference>
<evidence type="ECO:0000256" key="9">
    <source>
        <dbReference type="ARBA" id="ARBA00022723"/>
    </source>
</evidence>
<evidence type="ECO:0000259" key="23">
    <source>
        <dbReference type="PROSITE" id="PS50975"/>
    </source>
</evidence>
<dbReference type="FunFam" id="3.40.50.20:FF:000010">
    <property type="entry name" value="Propionyl-CoA carboxylase subunit alpha"/>
    <property type="match status" value="1"/>
</dbReference>
<dbReference type="PROSITE" id="PS00867">
    <property type="entry name" value="CPSASE_2"/>
    <property type="match status" value="1"/>
</dbReference>
<dbReference type="FunFam" id="3.30.470.20:FF:000045">
    <property type="entry name" value="Biotin carboxylase"/>
    <property type="match status" value="1"/>
</dbReference>
<evidence type="ECO:0000256" key="16">
    <source>
        <dbReference type="ARBA" id="ARBA00023160"/>
    </source>
</evidence>
<evidence type="ECO:0000256" key="12">
    <source>
        <dbReference type="ARBA" id="ARBA00022840"/>
    </source>
</evidence>
<reference evidence="25 26" key="1">
    <citation type="submission" date="2020-02" db="EMBL/GenBank/DDBJ databases">
        <authorList>
            <person name="Ma Q."/>
            <person name="Huang Y."/>
            <person name="Song X."/>
            <person name="Pei D."/>
        </authorList>
    </citation>
    <scope>NUCLEOTIDE SEQUENCE [LARGE SCALE GENOMIC DNA]</scope>
    <source>
        <strain evidence="25">Sxm20200214</strain>
        <tissue evidence="25">Leaf</tissue>
    </source>
</reference>
<sequence length="732" mass="81006">MVSLFSKRSRKGSKESKNPYSDLGLEKFSALLSELDEKRQSIYATRVDSDGPPLVRFVFKSSGECVPIMIKTKKVTKKKDSQDDFQVNTERKIEEEKEIKNTELVKVQKQSCVLNEKLKKISRPKHFLPVTTILVLIFLVFFGRTVSIMCTCIVWYLVPLIKEHCRTRKSSPHETEKKNKKKFPHVAAPGSGFSYPAMDASMITNCKSVTSLPSLFMGRSGGSIRSSQCNVTMGQTVSFPRQKTLTLKVSRSVKRRSGGGGALGATCSGDKILVANRGEIAVRVIRTAHEMGIPCVAVYSTIDKDALHVKLADEAVCIGEAPSNQSYLLIPNVLSAAISRGCTMLHPGYGFLAENALFVEMCREHRINFIGPNPDSIRVMGDKSTARETMKNAGVPTVPGSDGLLQSTEEGVRLANEIGYPVMIKATAGGGGRGIRLANEPSEFVKLLQQAKSEAAAAFGNDGVYLEKYVQNPRHIEFQILADKFGNVVHFGERDCSIQRRNQKLLEEAPSPALTPELRKAMGDAAVAAAASIGYIGVGTVEFLLDERGSFYFMEMNTRIQVEHPVTEMIYSVDLIEEQIRVAMGEKLRYTQDEIVLRGHSIECRINAEDPFKGFRPGPGRITSYLPSGGPFVRMDSHVYPDYVVPPSYDSLLGKLIVWAPTRERAIERMKRALNDTIITGVPTTIEYHKLILEVEDFKNGKVDTAFIPKHEEELAEPHEIVPVKDLTNVAA</sequence>
<keyword evidence="8" id="KW-0934">Plastid</keyword>
<comment type="pathway">
    <text evidence="3">Lipid metabolism; malonyl-CoA biosynthesis; malonyl-CoA from acetyl-CoA: step 1/1.</text>
</comment>
<keyword evidence="26" id="KW-1185">Reference proteome</keyword>
<keyword evidence="5" id="KW-0444">Lipid biosynthesis</keyword>
<evidence type="ECO:0000256" key="11">
    <source>
        <dbReference type="ARBA" id="ARBA00022832"/>
    </source>
</evidence>
<gene>
    <name evidence="25" type="ORF">Bca52824_037337</name>
</gene>
<dbReference type="PANTHER" id="PTHR48095">
    <property type="entry name" value="PYRUVATE CARBOXYLASE SUBUNIT A"/>
    <property type="match status" value="1"/>
</dbReference>
<dbReference type="InterPro" id="IPR011764">
    <property type="entry name" value="Biotin_carboxylation_dom"/>
</dbReference>
<dbReference type="SUPFAM" id="SSF56059">
    <property type="entry name" value="Glutathione synthetase ATP-binding domain-like"/>
    <property type="match status" value="1"/>
</dbReference>
<keyword evidence="10 21" id="KW-0547">Nucleotide-binding</keyword>
<dbReference type="InterPro" id="IPR004549">
    <property type="entry name" value="Acetyl_CoA_COase_biotin_COase"/>
</dbReference>
<keyword evidence="9" id="KW-0479">Metal-binding</keyword>
<evidence type="ECO:0000256" key="19">
    <source>
        <dbReference type="ARBA" id="ARBA00048600"/>
    </source>
</evidence>
<dbReference type="SUPFAM" id="SSF51246">
    <property type="entry name" value="Rudiment single hybrid motif"/>
    <property type="match status" value="1"/>
</dbReference>
<dbReference type="SMART" id="SM00878">
    <property type="entry name" value="Biotin_carb_C"/>
    <property type="match status" value="1"/>
</dbReference>
<dbReference type="GO" id="GO:0009507">
    <property type="term" value="C:chloroplast"/>
    <property type="evidence" value="ECO:0007669"/>
    <property type="project" value="UniProtKB-SubCell"/>
</dbReference>
<evidence type="ECO:0000256" key="4">
    <source>
        <dbReference type="ARBA" id="ARBA00013263"/>
    </source>
</evidence>
<evidence type="ECO:0000256" key="21">
    <source>
        <dbReference type="PROSITE-ProRule" id="PRU00409"/>
    </source>
</evidence>
<evidence type="ECO:0000256" key="1">
    <source>
        <dbReference type="ARBA" id="ARBA00003761"/>
    </source>
</evidence>
<evidence type="ECO:0000256" key="17">
    <source>
        <dbReference type="ARBA" id="ARBA00023211"/>
    </source>
</evidence>
<keyword evidence="16" id="KW-0275">Fatty acid biosynthesis</keyword>
<evidence type="ECO:0000256" key="20">
    <source>
        <dbReference type="ARBA" id="ARBA00062964"/>
    </source>
</evidence>
<dbReference type="InterPro" id="IPR016185">
    <property type="entry name" value="PreATP-grasp_dom_sf"/>
</dbReference>
<dbReference type="GO" id="GO:0006633">
    <property type="term" value="P:fatty acid biosynthetic process"/>
    <property type="evidence" value="ECO:0007669"/>
    <property type="project" value="UniProtKB-KW"/>
</dbReference>
<dbReference type="PROSITE" id="PS50979">
    <property type="entry name" value="BC"/>
    <property type="match status" value="1"/>
</dbReference>
<feature type="domain" description="Biotin carboxylation" evidence="24">
    <location>
        <begin position="268"/>
        <end position="713"/>
    </location>
</feature>
<dbReference type="Gene3D" id="3.30.470.20">
    <property type="entry name" value="ATP-grasp fold, B domain"/>
    <property type="match status" value="1"/>
</dbReference>
<evidence type="ECO:0000256" key="13">
    <source>
        <dbReference type="ARBA" id="ARBA00022842"/>
    </source>
</evidence>
<keyword evidence="11" id="KW-0276">Fatty acid metabolism</keyword>
<proteinExistence type="predicted"/>
<keyword evidence="18" id="KW-0092">Biotin</keyword>
<dbReference type="InterPro" id="IPR005482">
    <property type="entry name" value="Biotin_COase_C"/>
</dbReference>
<dbReference type="GO" id="GO:0004075">
    <property type="term" value="F:biotin carboxylase activity"/>
    <property type="evidence" value="ECO:0007669"/>
    <property type="project" value="UniProtKB-EC"/>
</dbReference>
<organism evidence="25 26">
    <name type="scientific">Brassica carinata</name>
    <name type="common">Ethiopian mustard</name>
    <name type="synonym">Abyssinian cabbage</name>
    <dbReference type="NCBI Taxonomy" id="52824"/>
    <lineage>
        <taxon>Eukaryota</taxon>
        <taxon>Viridiplantae</taxon>
        <taxon>Streptophyta</taxon>
        <taxon>Embryophyta</taxon>
        <taxon>Tracheophyta</taxon>
        <taxon>Spermatophyta</taxon>
        <taxon>Magnoliopsida</taxon>
        <taxon>eudicotyledons</taxon>
        <taxon>Gunneridae</taxon>
        <taxon>Pentapetalae</taxon>
        <taxon>rosids</taxon>
        <taxon>malvids</taxon>
        <taxon>Brassicales</taxon>
        <taxon>Brassicaceae</taxon>
        <taxon>Brassiceae</taxon>
        <taxon>Brassica</taxon>
    </lineage>
</organism>
<evidence type="ECO:0000256" key="22">
    <source>
        <dbReference type="SAM" id="Phobius"/>
    </source>
</evidence>
<dbReference type="Proteomes" id="UP000886595">
    <property type="component" value="Unassembled WGS sequence"/>
</dbReference>
<dbReference type="NCBIfam" id="TIGR00514">
    <property type="entry name" value="accC"/>
    <property type="match status" value="1"/>
</dbReference>
<accession>A0A8X7S8X5</accession>
<evidence type="ECO:0000313" key="26">
    <source>
        <dbReference type="Proteomes" id="UP000886595"/>
    </source>
</evidence>
<dbReference type="EC" id="6.3.4.14" evidence="4"/>
<dbReference type="InterPro" id="IPR005481">
    <property type="entry name" value="BC-like_N"/>
</dbReference>
<keyword evidence="15" id="KW-0443">Lipid metabolism</keyword>
<evidence type="ECO:0000256" key="15">
    <source>
        <dbReference type="ARBA" id="ARBA00023098"/>
    </source>
</evidence>
<keyword evidence="6" id="KW-0150">Chloroplast</keyword>
<keyword evidence="13" id="KW-0460">Magnesium</keyword>
<comment type="function">
    <text evidence="1">This protein is a component of the acetyl coenzyme A carboxylase complex; first, biotin carboxylase catalyzes the carboxylation of the carrier protein and then the transcarboxylase transfers the carboxyl group to form malonyl-CoA.</text>
</comment>
<keyword evidence="17" id="KW-0464">Manganese</keyword>
<dbReference type="Pfam" id="PF00289">
    <property type="entry name" value="Biotin_carb_N"/>
    <property type="match status" value="1"/>
</dbReference>
<evidence type="ECO:0000256" key="3">
    <source>
        <dbReference type="ARBA" id="ARBA00004956"/>
    </source>
</evidence>
<dbReference type="PANTHER" id="PTHR48095:SF2">
    <property type="entry name" value="BIOTIN CARBOXYLASE, CHLOROPLASTIC"/>
    <property type="match status" value="1"/>
</dbReference>
<dbReference type="InterPro" id="IPR051602">
    <property type="entry name" value="ACC_Biotin_Carboxylase"/>
</dbReference>